<keyword evidence="4" id="KW-0804">Transcription</keyword>
<dbReference type="FunFam" id="1.10.10.10:FF:000001">
    <property type="entry name" value="LysR family transcriptional regulator"/>
    <property type="match status" value="1"/>
</dbReference>
<dbReference type="InterPro" id="IPR000847">
    <property type="entry name" value="LysR_HTH_N"/>
</dbReference>
<evidence type="ECO:0000313" key="7">
    <source>
        <dbReference type="Proteomes" id="UP000288603"/>
    </source>
</evidence>
<name>A0A3S3ZWT6_9MICO</name>
<dbReference type="RefSeq" id="WP_128498367.1">
    <property type="nucleotide sequence ID" value="NZ_RZNC01000002.1"/>
</dbReference>
<dbReference type="GO" id="GO:0005829">
    <property type="term" value="C:cytosol"/>
    <property type="evidence" value="ECO:0007669"/>
    <property type="project" value="TreeGrafter"/>
</dbReference>
<evidence type="ECO:0000259" key="5">
    <source>
        <dbReference type="PROSITE" id="PS50931"/>
    </source>
</evidence>
<dbReference type="PRINTS" id="PR00039">
    <property type="entry name" value="HTHLYSR"/>
</dbReference>
<dbReference type="GO" id="GO:0003700">
    <property type="term" value="F:DNA-binding transcription factor activity"/>
    <property type="evidence" value="ECO:0007669"/>
    <property type="project" value="InterPro"/>
</dbReference>
<keyword evidence="3" id="KW-0238">DNA-binding</keyword>
<comment type="caution">
    <text evidence="6">The sequence shown here is derived from an EMBL/GenBank/DDBJ whole genome shotgun (WGS) entry which is preliminary data.</text>
</comment>
<dbReference type="InterPro" id="IPR036390">
    <property type="entry name" value="WH_DNA-bd_sf"/>
</dbReference>
<dbReference type="Pfam" id="PF00126">
    <property type="entry name" value="HTH_1"/>
    <property type="match status" value="1"/>
</dbReference>
<keyword evidence="2" id="KW-0805">Transcription regulation</keyword>
<gene>
    <name evidence="6" type="ORF">ELQ92_07505</name>
</gene>
<reference evidence="6 7" key="1">
    <citation type="submission" date="2018-12" db="EMBL/GenBank/DDBJ databases">
        <authorList>
            <person name="Li F."/>
        </authorList>
    </citation>
    <scope>NUCLEOTIDE SEQUENCE [LARGE SCALE GENOMIC DNA]</scope>
    <source>
        <strain evidence="6 7">8H24J-4-2</strain>
    </source>
</reference>
<evidence type="ECO:0000256" key="3">
    <source>
        <dbReference type="ARBA" id="ARBA00023125"/>
    </source>
</evidence>
<dbReference type="Proteomes" id="UP000288603">
    <property type="component" value="Unassembled WGS sequence"/>
</dbReference>
<organism evidence="6 7">
    <name type="scientific">Labedella populi</name>
    <dbReference type="NCBI Taxonomy" id="2498850"/>
    <lineage>
        <taxon>Bacteria</taxon>
        <taxon>Bacillati</taxon>
        <taxon>Actinomycetota</taxon>
        <taxon>Actinomycetes</taxon>
        <taxon>Micrococcales</taxon>
        <taxon>Microbacteriaceae</taxon>
        <taxon>Labedella</taxon>
    </lineage>
</organism>
<dbReference type="InterPro" id="IPR036388">
    <property type="entry name" value="WH-like_DNA-bd_sf"/>
</dbReference>
<dbReference type="Pfam" id="PF03466">
    <property type="entry name" value="LysR_substrate"/>
    <property type="match status" value="1"/>
</dbReference>
<evidence type="ECO:0000256" key="2">
    <source>
        <dbReference type="ARBA" id="ARBA00023015"/>
    </source>
</evidence>
<dbReference type="CDD" id="cd05466">
    <property type="entry name" value="PBP2_LTTR_substrate"/>
    <property type="match status" value="1"/>
</dbReference>
<feature type="domain" description="HTH lysR-type" evidence="5">
    <location>
        <begin position="6"/>
        <end position="63"/>
    </location>
</feature>
<accession>A0A3S3ZWT6</accession>
<evidence type="ECO:0000256" key="4">
    <source>
        <dbReference type="ARBA" id="ARBA00023163"/>
    </source>
</evidence>
<dbReference type="InterPro" id="IPR005119">
    <property type="entry name" value="LysR_subst-bd"/>
</dbReference>
<dbReference type="InterPro" id="IPR050950">
    <property type="entry name" value="HTH-type_LysR_regulators"/>
</dbReference>
<dbReference type="Gene3D" id="1.10.10.10">
    <property type="entry name" value="Winged helix-like DNA-binding domain superfamily/Winged helix DNA-binding domain"/>
    <property type="match status" value="1"/>
</dbReference>
<dbReference type="PANTHER" id="PTHR30419">
    <property type="entry name" value="HTH-TYPE TRANSCRIPTIONAL REGULATOR YBHD"/>
    <property type="match status" value="1"/>
</dbReference>
<dbReference type="PROSITE" id="PS50931">
    <property type="entry name" value="HTH_LYSR"/>
    <property type="match status" value="1"/>
</dbReference>
<dbReference type="OrthoDB" id="3636008at2"/>
<sequence length="302" mass="32656">MATTPMTLNQLRAFLAVADLGTFTAAAAHLHMSQPSVSELVKRIEQVYGVQLFTRGPRKLAVTSAGAELLPFAREAVAAVDGADAALRSSTSLLGGVATFGLLRNANFYFLSQLLETFHERYPRVRLRIIGQNSVEVADAVASGDLEAGLVVLPIENEGLTVTPLMRDEVVFASADPAKTARPVTIADLGATDLVLYDAHYGWRDPTRRQLATRAHLDGVDLTPMLEVEHVESALSIVARGGGDTIVSRAVAASRVFPENVHTVGFAEPLWDVIAMVQRRDTVLSPATREIARLARRMLLEH</sequence>
<protein>
    <submittedName>
        <fullName evidence="6">LysR family transcriptional regulator</fullName>
    </submittedName>
</protein>
<dbReference type="EMBL" id="RZNC01000002">
    <property type="protein sequence ID" value="RWZ64589.1"/>
    <property type="molecule type" value="Genomic_DNA"/>
</dbReference>
<comment type="similarity">
    <text evidence="1">Belongs to the LysR transcriptional regulatory family.</text>
</comment>
<dbReference type="GO" id="GO:0003677">
    <property type="term" value="F:DNA binding"/>
    <property type="evidence" value="ECO:0007669"/>
    <property type="project" value="UniProtKB-KW"/>
</dbReference>
<dbReference type="SUPFAM" id="SSF53850">
    <property type="entry name" value="Periplasmic binding protein-like II"/>
    <property type="match status" value="1"/>
</dbReference>
<dbReference type="SUPFAM" id="SSF46785">
    <property type="entry name" value="Winged helix' DNA-binding domain"/>
    <property type="match status" value="1"/>
</dbReference>
<proteinExistence type="inferred from homology"/>
<dbReference type="AlphaFoldDB" id="A0A3S3ZWT6"/>
<keyword evidence="7" id="KW-1185">Reference proteome</keyword>
<evidence type="ECO:0000313" key="6">
    <source>
        <dbReference type="EMBL" id="RWZ64589.1"/>
    </source>
</evidence>
<dbReference type="Gene3D" id="3.40.190.290">
    <property type="match status" value="1"/>
</dbReference>
<evidence type="ECO:0000256" key="1">
    <source>
        <dbReference type="ARBA" id="ARBA00009437"/>
    </source>
</evidence>